<dbReference type="AlphaFoldDB" id="A0AAD5K547"/>
<keyword evidence="3" id="KW-1185">Reference proteome</keyword>
<evidence type="ECO:0000313" key="2">
    <source>
        <dbReference type="EMBL" id="KAI9255641.1"/>
    </source>
</evidence>
<accession>A0AAD5K547</accession>
<feature type="region of interest" description="Disordered" evidence="1">
    <location>
        <begin position="88"/>
        <end position="112"/>
    </location>
</feature>
<reference evidence="2" key="2">
    <citation type="submission" date="2023-02" db="EMBL/GenBank/DDBJ databases">
        <authorList>
            <consortium name="DOE Joint Genome Institute"/>
            <person name="Mondo S.J."/>
            <person name="Chang Y."/>
            <person name="Wang Y."/>
            <person name="Ahrendt S."/>
            <person name="Andreopoulos W."/>
            <person name="Barry K."/>
            <person name="Beard J."/>
            <person name="Benny G.L."/>
            <person name="Blankenship S."/>
            <person name="Bonito G."/>
            <person name="Cuomo C."/>
            <person name="Desiro A."/>
            <person name="Gervers K.A."/>
            <person name="Hundley H."/>
            <person name="Kuo A."/>
            <person name="LaButti K."/>
            <person name="Lang B.F."/>
            <person name="Lipzen A."/>
            <person name="O'Donnell K."/>
            <person name="Pangilinan J."/>
            <person name="Reynolds N."/>
            <person name="Sandor L."/>
            <person name="Smith M.W."/>
            <person name="Tsang A."/>
            <person name="Grigoriev I.V."/>
            <person name="Stajich J.E."/>
            <person name="Spatafora J.W."/>
        </authorList>
    </citation>
    <scope>NUCLEOTIDE SEQUENCE</scope>
    <source>
        <strain evidence="2">RSA 2281</strain>
    </source>
</reference>
<dbReference type="Proteomes" id="UP001209540">
    <property type="component" value="Unassembled WGS sequence"/>
</dbReference>
<reference evidence="2" key="1">
    <citation type="journal article" date="2022" name="IScience">
        <title>Evolution of zygomycete secretomes and the origins of terrestrial fungal ecologies.</title>
        <authorList>
            <person name="Chang Y."/>
            <person name="Wang Y."/>
            <person name="Mondo S."/>
            <person name="Ahrendt S."/>
            <person name="Andreopoulos W."/>
            <person name="Barry K."/>
            <person name="Beard J."/>
            <person name="Benny G.L."/>
            <person name="Blankenship S."/>
            <person name="Bonito G."/>
            <person name="Cuomo C."/>
            <person name="Desiro A."/>
            <person name="Gervers K.A."/>
            <person name="Hundley H."/>
            <person name="Kuo A."/>
            <person name="LaButti K."/>
            <person name="Lang B.F."/>
            <person name="Lipzen A."/>
            <person name="O'Donnell K."/>
            <person name="Pangilinan J."/>
            <person name="Reynolds N."/>
            <person name="Sandor L."/>
            <person name="Smith M.E."/>
            <person name="Tsang A."/>
            <person name="Grigoriev I.V."/>
            <person name="Stajich J.E."/>
            <person name="Spatafora J.W."/>
        </authorList>
    </citation>
    <scope>NUCLEOTIDE SEQUENCE</scope>
    <source>
        <strain evidence="2">RSA 2281</strain>
    </source>
</reference>
<gene>
    <name evidence="2" type="ORF">BDA99DRAFT_539789</name>
</gene>
<proteinExistence type="predicted"/>
<evidence type="ECO:0000256" key="1">
    <source>
        <dbReference type="SAM" id="MobiDB-lite"/>
    </source>
</evidence>
<name>A0AAD5K547_9FUNG</name>
<protein>
    <submittedName>
        <fullName evidence="2">Uncharacterized protein</fullName>
    </submittedName>
</protein>
<evidence type="ECO:0000313" key="3">
    <source>
        <dbReference type="Proteomes" id="UP001209540"/>
    </source>
</evidence>
<comment type="caution">
    <text evidence="2">The sequence shown here is derived from an EMBL/GenBank/DDBJ whole genome shotgun (WGS) entry which is preliminary data.</text>
</comment>
<organism evidence="2 3">
    <name type="scientific">Phascolomyces articulosus</name>
    <dbReference type="NCBI Taxonomy" id="60185"/>
    <lineage>
        <taxon>Eukaryota</taxon>
        <taxon>Fungi</taxon>
        <taxon>Fungi incertae sedis</taxon>
        <taxon>Mucoromycota</taxon>
        <taxon>Mucoromycotina</taxon>
        <taxon>Mucoromycetes</taxon>
        <taxon>Mucorales</taxon>
        <taxon>Lichtheimiaceae</taxon>
        <taxon>Phascolomyces</taxon>
    </lineage>
</organism>
<sequence length="313" mass="36029">MVGIFMFSKKRHEKLAAAQANREQPIQESIGERIQRYDSTYDEETYLGHEVWVHCDALKEGPTFSRFDTFCRARSPRSDYAVYMENYSPLEGNDSQQQKSGNRSKRQRTNAVSIDEQAPNYEQIDNTFPWTNLSNGDELRQEFRHYSGKRVLMWRHLSSPKLRSSKTSFTREQKTPWMKLNNITGGAWKFVFSTVFFDAVCTEINVDTGDFTLLKDLSGGEELVQDYANLSDDDQMSLYGICATRIEATRANTITTVAPLLRGARWAKVVNWKKHEDDMSSSYSESECAPNENMDEYVQLVFLGVILALFYEG</sequence>
<dbReference type="EMBL" id="JAIXMP010000022">
    <property type="protein sequence ID" value="KAI9255641.1"/>
    <property type="molecule type" value="Genomic_DNA"/>
</dbReference>